<protein>
    <submittedName>
        <fullName evidence="1">Uncharacterized protein</fullName>
    </submittedName>
</protein>
<organism evidence="1 2">
    <name type="scientific">Kickxella alabastrina</name>
    <dbReference type="NCBI Taxonomy" id="61397"/>
    <lineage>
        <taxon>Eukaryota</taxon>
        <taxon>Fungi</taxon>
        <taxon>Fungi incertae sedis</taxon>
        <taxon>Zoopagomycota</taxon>
        <taxon>Kickxellomycotina</taxon>
        <taxon>Kickxellomycetes</taxon>
        <taxon>Kickxellales</taxon>
        <taxon>Kickxellaceae</taxon>
        <taxon>Kickxella</taxon>
    </lineage>
</organism>
<keyword evidence="2" id="KW-1185">Reference proteome</keyword>
<dbReference type="EMBL" id="JANBPG010000842">
    <property type="protein sequence ID" value="KAJ1893397.1"/>
    <property type="molecule type" value="Genomic_DNA"/>
</dbReference>
<accession>A0ACC1IDJ9</accession>
<reference evidence="1" key="1">
    <citation type="submission" date="2022-07" db="EMBL/GenBank/DDBJ databases">
        <title>Phylogenomic reconstructions and comparative analyses of Kickxellomycotina fungi.</title>
        <authorList>
            <person name="Reynolds N.K."/>
            <person name="Stajich J.E."/>
            <person name="Barry K."/>
            <person name="Grigoriev I.V."/>
            <person name="Crous P."/>
            <person name="Smith M.E."/>
        </authorList>
    </citation>
    <scope>NUCLEOTIDE SEQUENCE</scope>
    <source>
        <strain evidence="1">Benny 63K</strain>
    </source>
</reference>
<comment type="caution">
    <text evidence="1">The sequence shown here is derived from an EMBL/GenBank/DDBJ whole genome shotgun (WGS) entry which is preliminary data.</text>
</comment>
<dbReference type="Proteomes" id="UP001150581">
    <property type="component" value="Unassembled WGS sequence"/>
</dbReference>
<evidence type="ECO:0000313" key="1">
    <source>
        <dbReference type="EMBL" id="KAJ1893397.1"/>
    </source>
</evidence>
<gene>
    <name evidence="1" type="ORF">LPJ66_005785</name>
</gene>
<name>A0ACC1IDJ9_9FUNG</name>
<evidence type="ECO:0000313" key="2">
    <source>
        <dbReference type="Proteomes" id="UP001150581"/>
    </source>
</evidence>
<proteinExistence type="predicted"/>
<sequence>MTTGAPPRLDKVAETPSADVTATLRQIKSDLATQRGMAPDEPTDACHTDGRYDWDLNDKTERRWCTDWLLQVIKWATRRHETTENDEWEEIMGQAGSLLSELSGKNTSGPVQRRVPLWLSKGEKLPGGIHIHEPSMMQADVGGQTWGSAILLARRIMRRQINIEGYKNCIELGSGTGLLGLAVGKALQAFGATVAMTDYLPVLLHAIEKSACSNGLLKDGTVVPMHLDWFEMAADIITNKGAGAFTKETTVSVPVAHYMSVDERQLAGCPEWHERDSIGFTRSKARFDLIIAADVLYEIEQCRAIPLLVDHFLSNAPSGPAGSMPRFIVTTPLRNMRRAEITEFEGEMAKIPSLHLVSADDVSRADDMIAWRSAVCENVGNDLLGYDHGFLKAFEEDLSDSNEYRTYIFERRK</sequence>